<proteinExistence type="predicted"/>
<keyword evidence="1" id="KW-1133">Transmembrane helix</keyword>
<comment type="caution">
    <text evidence="2">The sequence shown here is derived from an EMBL/GenBank/DDBJ whole genome shotgun (WGS) entry which is preliminary data.</text>
</comment>
<evidence type="ECO:0000313" key="3">
    <source>
        <dbReference type="Proteomes" id="UP000823634"/>
    </source>
</evidence>
<dbReference type="EMBL" id="JADINA010000039">
    <property type="protein sequence ID" value="MBO8426875.1"/>
    <property type="molecule type" value="Genomic_DNA"/>
</dbReference>
<organism evidence="2 3">
    <name type="scientific">Candidatus Alloenteromonas pullistercoris</name>
    <dbReference type="NCBI Taxonomy" id="2840785"/>
    <lineage>
        <taxon>Bacteria</taxon>
        <taxon>Bacillati</taxon>
        <taxon>Bacillota</taxon>
        <taxon>Bacillota incertae sedis</taxon>
        <taxon>Candidatus Alloenteromonas</taxon>
    </lineage>
</organism>
<protein>
    <submittedName>
        <fullName evidence="2">Uncharacterized protein</fullName>
    </submittedName>
</protein>
<accession>A0A9D9GTP3</accession>
<reference evidence="2" key="1">
    <citation type="submission" date="2020-10" db="EMBL/GenBank/DDBJ databases">
        <authorList>
            <person name="Gilroy R."/>
        </authorList>
    </citation>
    <scope>NUCLEOTIDE SEQUENCE</scope>
    <source>
        <strain evidence="2">17113</strain>
    </source>
</reference>
<dbReference type="AlphaFoldDB" id="A0A9D9GTP3"/>
<feature type="transmembrane region" description="Helical" evidence="1">
    <location>
        <begin position="7"/>
        <end position="35"/>
    </location>
</feature>
<keyword evidence="1" id="KW-0812">Transmembrane</keyword>
<evidence type="ECO:0000256" key="1">
    <source>
        <dbReference type="SAM" id="Phobius"/>
    </source>
</evidence>
<sequence>MDRKKKITLAAIGAVKAAIIVFGLVVSIIVIATYISPEESGDYLTQNVAENGPFIGWLQNNPTPFFLLIVLPLLIILAADIVYLVYFALKRESKLSEKERDAIAEKAKEEARAELLKELGEEEKGQGK</sequence>
<keyword evidence="1" id="KW-0472">Membrane</keyword>
<dbReference type="Proteomes" id="UP000823634">
    <property type="component" value="Unassembled WGS sequence"/>
</dbReference>
<evidence type="ECO:0000313" key="2">
    <source>
        <dbReference type="EMBL" id="MBO8426875.1"/>
    </source>
</evidence>
<reference evidence="2" key="2">
    <citation type="journal article" date="2021" name="PeerJ">
        <title>Extensive microbial diversity within the chicken gut microbiome revealed by metagenomics and culture.</title>
        <authorList>
            <person name="Gilroy R."/>
            <person name="Ravi A."/>
            <person name="Getino M."/>
            <person name="Pursley I."/>
            <person name="Horton D.L."/>
            <person name="Alikhan N.F."/>
            <person name="Baker D."/>
            <person name="Gharbi K."/>
            <person name="Hall N."/>
            <person name="Watson M."/>
            <person name="Adriaenssens E.M."/>
            <person name="Foster-Nyarko E."/>
            <person name="Jarju S."/>
            <person name="Secka A."/>
            <person name="Antonio M."/>
            <person name="Oren A."/>
            <person name="Chaudhuri R.R."/>
            <person name="La Ragione R."/>
            <person name="Hildebrand F."/>
            <person name="Pallen M.J."/>
        </authorList>
    </citation>
    <scope>NUCLEOTIDE SEQUENCE</scope>
    <source>
        <strain evidence="2">17113</strain>
    </source>
</reference>
<name>A0A9D9GTP3_9FIRM</name>
<gene>
    <name evidence="2" type="ORF">IAC61_06170</name>
</gene>
<feature type="transmembrane region" description="Helical" evidence="1">
    <location>
        <begin position="65"/>
        <end position="89"/>
    </location>
</feature>